<dbReference type="InterPro" id="IPR001650">
    <property type="entry name" value="Helicase_C-like"/>
</dbReference>
<keyword evidence="2" id="KW-0227">DNA damage</keyword>
<evidence type="ECO:0000259" key="9">
    <source>
        <dbReference type="PROSITE" id="PS51194"/>
    </source>
</evidence>
<evidence type="ECO:0000256" key="4">
    <source>
        <dbReference type="ARBA" id="ARBA00022806"/>
    </source>
</evidence>
<evidence type="ECO:0000256" key="3">
    <source>
        <dbReference type="ARBA" id="ARBA00022801"/>
    </source>
</evidence>
<dbReference type="InterPro" id="IPR014001">
    <property type="entry name" value="Helicase_ATP-bd"/>
</dbReference>
<dbReference type="EMBL" id="FOSQ01000004">
    <property type="protein sequence ID" value="SFK61338.1"/>
    <property type="molecule type" value="Genomic_DNA"/>
</dbReference>
<dbReference type="InterPro" id="IPR047112">
    <property type="entry name" value="RecG/Mfd"/>
</dbReference>
<dbReference type="InterPro" id="IPR012340">
    <property type="entry name" value="NA-bd_OB-fold"/>
</dbReference>
<dbReference type="Gene3D" id="3.40.50.300">
    <property type="entry name" value="P-loop containing nucleotide triphosphate hydrolases"/>
    <property type="match status" value="2"/>
</dbReference>
<evidence type="ECO:0000313" key="10">
    <source>
        <dbReference type="EMBL" id="SFK61338.1"/>
    </source>
</evidence>
<dbReference type="PANTHER" id="PTHR47964">
    <property type="entry name" value="ATP-DEPENDENT DNA HELICASE HOMOLOG RECG, CHLOROPLASTIC"/>
    <property type="match status" value="1"/>
</dbReference>
<dbReference type="InterPro" id="IPR011545">
    <property type="entry name" value="DEAD/DEAH_box_helicase_dom"/>
</dbReference>
<keyword evidence="3" id="KW-0378">Hydrolase</keyword>
<dbReference type="GO" id="GO:0003677">
    <property type="term" value="F:DNA binding"/>
    <property type="evidence" value="ECO:0007669"/>
    <property type="project" value="UniProtKB-KW"/>
</dbReference>
<gene>
    <name evidence="10" type="ORF">SAMN02745775_104282</name>
</gene>
<evidence type="ECO:0000259" key="8">
    <source>
        <dbReference type="PROSITE" id="PS51192"/>
    </source>
</evidence>
<dbReference type="Pfam" id="PF00270">
    <property type="entry name" value="DEAD"/>
    <property type="match status" value="1"/>
</dbReference>
<dbReference type="STRING" id="1123062.SAMN02745775_104282"/>
<sequence>MTTPEPSPALPAHTGLLAPLLAPLRELPGVGETLARLLAEATGGDRVLDLLLHLPERVIIRRRVPSPSEAPPDQDCILEAEVIALRAARSGRTGRPYVEVKATAGGKPLTLRFMNGRLPWIQKLLPEGSFRYLSGRVMTEAGGGFALMNPLVAEREDQLPLIEPVWPMVRDLTPKRIAMAMGAALGRLAPLPEWADGALLKREGWPAFDAAIRSLQRPTALPTLEARRRLAYDELLAGQVAIALVRRRQRGRPGRAMPGTGELQAKALAAFGHPPTPGQQAALSDIAADMAAPRRMLRLVQGDVGSGKTLVAVLAMLQAVESGAQAALMAPTELLARQHLRTLAKLCLPAGVHVELLTGSVKGKERKRVLRGLADGSVQIVVGTHALFQDAVAFRDLGLSVVDEQHRFGVGQRLMLANKGQDADMLVMTATPIPRTLLLTQWGEMAVSRLEGKPAGRQPIATRIASQDRLPEIVDRLREAITRGERAYWVVRAITGGERDDSVAAEDRFVELQGHFPGLVGMAHGMQELAVREKSLADFAAGTTRLLVATTVIEVGVDVPEATIMLIEQAERFGLAALHQLRGRVGRGSKPSSCLLVHSVGLGEAEKRRLLVLRDTEDGFRIAEEDLLTRGGGDALGARQSGLPGARLLDPREDAEECARLTHIANRDATVLLDRDPALEGERGQAALALLALFDHDPTLARLDAG</sequence>
<keyword evidence="7" id="KW-0234">DNA repair</keyword>
<dbReference type="Pfam" id="PF00271">
    <property type="entry name" value="Helicase_C"/>
    <property type="match status" value="1"/>
</dbReference>
<dbReference type="SMART" id="SM00487">
    <property type="entry name" value="DEXDc"/>
    <property type="match status" value="1"/>
</dbReference>
<evidence type="ECO:0000256" key="1">
    <source>
        <dbReference type="ARBA" id="ARBA00022741"/>
    </source>
</evidence>
<dbReference type="SUPFAM" id="SSF50249">
    <property type="entry name" value="Nucleic acid-binding proteins"/>
    <property type="match status" value="1"/>
</dbReference>
<evidence type="ECO:0000256" key="2">
    <source>
        <dbReference type="ARBA" id="ARBA00022763"/>
    </source>
</evidence>
<dbReference type="GO" id="GO:0016787">
    <property type="term" value="F:hydrolase activity"/>
    <property type="evidence" value="ECO:0007669"/>
    <property type="project" value="UniProtKB-KW"/>
</dbReference>
<dbReference type="CDD" id="cd17992">
    <property type="entry name" value="DEXHc_RecG"/>
    <property type="match status" value="1"/>
</dbReference>
<organism evidence="10 11">
    <name type="scientific">Falsiroseomonas stagni DSM 19981</name>
    <dbReference type="NCBI Taxonomy" id="1123062"/>
    <lineage>
        <taxon>Bacteria</taxon>
        <taxon>Pseudomonadati</taxon>
        <taxon>Pseudomonadota</taxon>
        <taxon>Alphaproteobacteria</taxon>
        <taxon>Acetobacterales</taxon>
        <taxon>Roseomonadaceae</taxon>
        <taxon>Falsiroseomonas</taxon>
    </lineage>
</organism>
<dbReference type="NCBIfam" id="NF008164">
    <property type="entry name" value="PRK10917.1-2"/>
    <property type="match status" value="1"/>
</dbReference>
<proteinExistence type="predicted"/>
<name>A0A1I4AXP6_9PROT</name>
<keyword evidence="1" id="KW-0547">Nucleotide-binding</keyword>
<feature type="domain" description="Helicase C-terminal" evidence="9">
    <location>
        <begin position="469"/>
        <end position="628"/>
    </location>
</feature>
<dbReference type="SMART" id="SM00490">
    <property type="entry name" value="HELICc"/>
    <property type="match status" value="1"/>
</dbReference>
<dbReference type="GO" id="GO:0003678">
    <property type="term" value="F:DNA helicase activity"/>
    <property type="evidence" value="ECO:0007669"/>
    <property type="project" value="TreeGrafter"/>
</dbReference>
<dbReference type="PROSITE" id="PS51194">
    <property type="entry name" value="HELICASE_CTER"/>
    <property type="match status" value="1"/>
</dbReference>
<dbReference type="PANTHER" id="PTHR47964:SF1">
    <property type="entry name" value="ATP-DEPENDENT DNA HELICASE HOMOLOG RECG, CHLOROPLASTIC"/>
    <property type="match status" value="1"/>
</dbReference>
<feature type="domain" description="Helicase ATP-binding" evidence="8">
    <location>
        <begin position="289"/>
        <end position="450"/>
    </location>
</feature>
<dbReference type="SUPFAM" id="SSF52540">
    <property type="entry name" value="P-loop containing nucleoside triphosphate hydrolases"/>
    <property type="match status" value="2"/>
</dbReference>
<dbReference type="GO" id="GO:0005524">
    <property type="term" value="F:ATP binding"/>
    <property type="evidence" value="ECO:0007669"/>
    <property type="project" value="UniProtKB-KW"/>
</dbReference>
<evidence type="ECO:0000256" key="7">
    <source>
        <dbReference type="ARBA" id="ARBA00023204"/>
    </source>
</evidence>
<dbReference type="PROSITE" id="PS51192">
    <property type="entry name" value="HELICASE_ATP_BIND_1"/>
    <property type="match status" value="1"/>
</dbReference>
<accession>A0A1I4AXP6</accession>
<evidence type="ECO:0000256" key="5">
    <source>
        <dbReference type="ARBA" id="ARBA00022840"/>
    </source>
</evidence>
<dbReference type="Proteomes" id="UP000199473">
    <property type="component" value="Unassembled WGS sequence"/>
</dbReference>
<evidence type="ECO:0000256" key="6">
    <source>
        <dbReference type="ARBA" id="ARBA00023125"/>
    </source>
</evidence>
<keyword evidence="5" id="KW-0067">ATP-binding</keyword>
<reference evidence="10 11" key="1">
    <citation type="submission" date="2016-10" db="EMBL/GenBank/DDBJ databases">
        <authorList>
            <person name="de Groot N.N."/>
        </authorList>
    </citation>
    <scope>NUCLEOTIDE SEQUENCE [LARGE SCALE GENOMIC DNA]</scope>
    <source>
        <strain evidence="10 11">DSM 19981</strain>
    </source>
</reference>
<dbReference type="RefSeq" id="WP_245762077.1">
    <property type="nucleotide sequence ID" value="NZ_FOSQ01000004.1"/>
</dbReference>
<protein>
    <submittedName>
        <fullName evidence="10">ATP-dependent DNA helicase RecG</fullName>
    </submittedName>
</protein>
<dbReference type="GO" id="GO:0006281">
    <property type="term" value="P:DNA repair"/>
    <property type="evidence" value="ECO:0007669"/>
    <property type="project" value="UniProtKB-KW"/>
</dbReference>
<evidence type="ECO:0000313" key="11">
    <source>
        <dbReference type="Proteomes" id="UP000199473"/>
    </source>
</evidence>
<keyword evidence="11" id="KW-1185">Reference proteome</keyword>
<dbReference type="AlphaFoldDB" id="A0A1I4AXP6"/>
<keyword evidence="4 10" id="KW-0347">Helicase</keyword>
<dbReference type="InterPro" id="IPR027417">
    <property type="entry name" value="P-loop_NTPase"/>
</dbReference>
<keyword evidence="6" id="KW-0238">DNA-binding</keyword>